<accession>A0A5C6B2M2</accession>
<reference evidence="1 2" key="1">
    <citation type="journal article" date="2020" name="Antonie Van Leeuwenhoek">
        <title>Rhodopirellula heiligendammensis sp. nov., Rhodopirellula pilleata sp. nov., and Rhodopirellula solitaria sp. nov. isolated from natural or artificial marine surfaces in Northern Germany and California, USA, and emended description of the genus Rhodopirellula.</title>
        <authorList>
            <person name="Kallscheuer N."/>
            <person name="Wiegand S."/>
            <person name="Jogler M."/>
            <person name="Boedeker C."/>
            <person name="Peeters S.H."/>
            <person name="Rast P."/>
            <person name="Heuer A."/>
            <person name="Jetten M.S.M."/>
            <person name="Rohde M."/>
            <person name="Jogler C."/>
        </authorList>
    </citation>
    <scope>NUCLEOTIDE SEQUENCE [LARGE SCALE GENOMIC DNA]</scope>
    <source>
        <strain evidence="1 2">Poly21</strain>
    </source>
</reference>
<keyword evidence="2" id="KW-1185">Reference proteome</keyword>
<comment type="caution">
    <text evidence="1">The sequence shown here is derived from an EMBL/GenBank/DDBJ whole genome shotgun (WGS) entry which is preliminary data.</text>
</comment>
<name>A0A5C6B2M2_9BACT</name>
<sequence>MTERRGFGGGLRGLRKSKSFPINSDTKNAEIRFLTRDLRDFYANQAVFGFSGEVAETGASEKEGYRCLFDASSQSIRDVGAATKSLKSGAS</sequence>
<evidence type="ECO:0000313" key="1">
    <source>
        <dbReference type="EMBL" id="TWU06565.1"/>
    </source>
</evidence>
<proteinExistence type="predicted"/>
<organism evidence="1 2">
    <name type="scientific">Allorhodopirellula heiligendammensis</name>
    <dbReference type="NCBI Taxonomy" id="2714739"/>
    <lineage>
        <taxon>Bacteria</taxon>
        <taxon>Pseudomonadati</taxon>
        <taxon>Planctomycetota</taxon>
        <taxon>Planctomycetia</taxon>
        <taxon>Pirellulales</taxon>
        <taxon>Pirellulaceae</taxon>
        <taxon>Allorhodopirellula</taxon>
    </lineage>
</organism>
<evidence type="ECO:0000313" key="2">
    <source>
        <dbReference type="Proteomes" id="UP000319908"/>
    </source>
</evidence>
<gene>
    <name evidence="1" type="ORF">Poly21_56320</name>
</gene>
<dbReference type="EMBL" id="SJPU01000012">
    <property type="protein sequence ID" value="TWU06565.1"/>
    <property type="molecule type" value="Genomic_DNA"/>
</dbReference>
<dbReference type="AlphaFoldDB" id="A0A5C6B2M2"/>
<protein>
    <submittedName>
        <fullName evidence="1">Uncharacterized protein</fullName>
    </submittedName>
</protein>
<dbReference type="Proteomes" id="UP000319908">
    <property type="component" value="Unassembled WGS sequence"/>
</dbReference>